<evidence type="ECO:0000313" key="4">
    <source>
        <dbReference type="Proteomes" id="UP000095280"/>
    </source>
</evidence>
<dbReference type="PANTHER" id="PTHR12227:SF0">
    <property type="entry name" value="GLYCERATE KINASE"/>
    <property type="match status" value="1"/>
</dbReference>
<organism evidence="4 5">
    <name type="scientific">Macrostomum lignano</name>
    <dbReference type="NCBI Taxonomy" id="282301"/>
    <lineage>
        <taxon>Eukaryota</taxon>
        <taxon>Metazoa</taxon>
        <taxon>Spiralia</taxon>
        <taxon>Lophotrochozoa</taxon>
        <taxon>Platyhelminthes</taxon>
        <taxon>Rhabditophora</taxon>
        <taxon>Macrostomorpha</taxon>
        <taxon>Macrostomida</taxon>
        <taxon>Macrostomidae</taxon>
        <taxon>Macrostomum</taxon>
    </lineage>
</organism>
<dbReference type="WBParaSite" id="maker-uti_cns_0004555-snap-gene-0.3-mRNA-1">
    <property type="protein sequence ID" value="maker-uti_cns_0004555-snap-gene-0.3-mRNA-1"/>
    <property type="gene ID" value="maker-uti_cns_0004555-snap-gene-0.3"/>
</dbReference>
<keyword evidence="4" id="KW-1185">Reference proteome</keyword>
<dbReference type="PANTHER" id="PTHR12227">
    <property type="entry name" value="GLYCERATE KINASE"/>
    <property type="match status" value="1"/>
</dbReference>
<dbReference type="InterPro" id="IPR025286">
    <property type="entry name" value="MOFRL_assoc_dom"/>
</dbReference>
<evidence type="ECO:0000259" key="2">
    <source>
        <dbReference type="Pfam" id="PF05161"/>
    </source>
</evidence>
<dbReference type="Proteomes" id="UP000095280">
    <property type="component" value="Unplaced"/>
</dbReference>
<proteinExistence type="inferred from homology"/>
<dbReference type="InterPro" id="IPR039760">
    <property type="entry name" value="MOFRL_protein"/>
</dbReference>
<feature type="domain" description="MOFRL-associated" evidence="3">
    <location>
        <begin position="38"/>
        <end position="304"/>
    </location>
</feature>
<comment type="similarity">
    <text evidence="1">Belongs to the glycerate kinase type-2 family.</text>
</comment>
<dbReference type="AlphaFoldDB" id="A0A1I8H6Z2"/>
<dbReference type="GO" id="GO:0005737">
    <property type="term" value="C:cytoplasm"/>
    <property type="evidence" value="ECO:0007669"/>
    <property type="project" value="TreeGrafter"/>
</dbReference>
<accession>A0A1I8H6Z2</accession>
<evidence type="ECO:0000313" key="5">
    <source>
        <dbReference type="WBParaSite" id="maker-uti_cns_0004555-snap-gene-0.3-mRNA-1"/>
    </source>
</evidence>
<dbReference type="InterPro" id="IPR007835">
    <property type="entry name" value="MOFRL"/>
</dbReference>
<dbReference type="InterPro" id="IPR038614">
    <property type="entry name" value="GK_N_sf"/>
</dbReference>
<dbReference type="Gene3D" id="3.40.1480.10">
    <property type="entry name" value="MOFRL domain"/>
    <property type="match status" value="1"/>
</dbReference>
<feature type="domain" description="MOFRL" evidence="2">
    <location>
        <begin position="423"/>
        <end position="547"/>
    </location>
</feature>
<dbReference type="Pfam" id="PF13660">
    <property type="entry name" value="DUF4147"/>
    <property type="match status" value="1"/>
</dbReference>
<dbReference type="Gene3D" id="3.40.50.10180">
    <property type="entry name" value="Glycerate kinase, MOFRL-like N-terminal domain"/>
    <property type="match status" value="1"/>
</dbReference>
<sequence>LSDPILLQLTAAAAVLRISGLSRMSAAAASTVGSRLCDAFAAGVAAVDPESLVRRSIELLSDVQDGEVLRLRIRSSAGECRDFDVAGGVGFVAFGKAAGGMACGLPLARLGRRFLGGVVLAPAPTRAERSAGLGFRLPDDSGLASRIRVFEGPRDNLPDETVLMGSRAVSDLIDSLGPGDLLVAMVTGGGSALLAWPRLPLPDYRAATRALSTAGFSIAELNAVRARLDAVKAGGLALRCRARGCQLAGLVLSDVVGDPLEVIASGPTVPVAPAAAGAALQAALETARLRGVDARLPPTALKLLQADEAAAPAPVAAPAVANFIVGNNRTALEAARLRLLDAGAPGTRFLAAVVMTTELAGDVSAVAERVHAWLASLLRLMLRADAADTADTADFPSLGEGDAAKLAEAVAIWRAAGGSGGIALLAGGEPTVDTTGALNGVIGVGGRAGHLALLLAERLGRWPAETVQGRPWRPTVLTAGTDGIDGPTEAAGGLVDSDTWPRAAARLGEGRCRAALAGFDSHSLLAEAGGEPPALFQPGLTGTNVMDLVIAALHD</sequence>
<protein>
    <submittedName>
        <fullName evidence="5">DUF4147 domain-containing protein</fullName>
    </submittedName>
</protein>
<dbReference type="GO" id="GO:0008887">
    <property type="term" value="F:glycerate kinase activity"/>
    <property type="evidence" value="ECO:0007669"/>
    <property type="project" value="InterPro"/>
</dbReference>
<dbReference type="SUPFAM" id="SSF82544">
    <property type="entry name" value="GckA/TtuD-like"/>
    <property type="match status" value="1"/>
</dbReference>
<reference evidence="5" key="1">
    <citation type="submission" date="2016-11" db="UniProtKB">
        <authorList>
            <consortium name="WormBaseParasite"/>
        </authorList>
    </citation>
    <scope>IDENTIFICATION</scope>
</reference>
<name>A0A1I8H6Z2_9PLAT</name>
<dbReference type="InterPro" id="IPR037035">
    <property type="entry name" value="GK-like_C_sf"/>
</dbReference>
<evidence type="ECO:0000259" key="3">
    <source>
        <dbReference type="Pfam" id="PF13660"/>
    </source>
</evidence>
<dbReference type="Pfam" id="PF05161">
    <property type="entry name" value="MOFRL"/>
    <property type="match status" value="1"/>
</dbReference>
<evidence type="ECO:0000256" key="1">
    <source>
        <dbReference type="ARBA" id="ARBA00005393"/>
    </source>
</evidence>